<keyword evidence="1" id="KW-0472">Membrane</keyword>
<evidence type="ECO:0008006" key="4">
    <source>
        <dbReference type="Google" id="ProtNLM"/>
    </source>
</evidence>
<evidence type="ECO:0000313" key="3">
    <source>
        <dbReference type="Proteomes" id="UP000198964"/>
    </source>
</evidence>
<reference evidence="2 3" key="1">
    <citation type="submission" date="2016-10" db="EMBL/GenBank/DDBJ databases">
        <authorList>
            <person name="de Groot N.N."/>
        </authorList>
    </citation>
    <scope>NUCLEOTIDE SEQUENCE [LARGE SCALE GENOMIC DNA]</scope>
    <source>
        <strain evidence="2 3">CGMCC 1.9156</strain>
    </source>
</reference>
<evidence type="ECO:0000256" key="1">
    <source>
        <dbReference type="SAM" id="Phobius"/>
    </source>
</evidence>
<dbReference type="Gene3D" id="2.130.10.10">
    <property type="entry name" value="YVTN repeat-like/Quinoprotein amine dehydrogenase"/>
    <property type="match status" value="4"/>
</dbReference>
<keyword evidence="3" id="KW-1185">Reference proteome</keyword>
<dbReference type="EMBL" id="FONW01000003">
    <property type="protein sequence ID" value="SFF18034.1"/>
    <property type="molecule type" value="Genomic_DNA"/>
</dbReference>
<dbReference type="Proteomes" id="UP000198964">
    <property type="component" value="Unassembled WGS sequence"/>
</dbReference>
<dbReference type="PANTHER" id="PTHR43739:SF5">
    <property type="entry name" value="EXO-ALPHA-SIALIDASE"/>
    <property type="match status" value="1"/>
</dbReference>
<dbReference type="SUPFAM" id="SSF110296">
    <property type="entry name" value="Oligoxyloglucan reducing end-specific cellobiohydrolase"/>
    <property type="match status" value="2"/>
</dbReference>
<dbReference type="STRING" id="655355.SAMN05216283_10319"/>
<dbReference type="InterPro" id="IPR052025">
    <property type="entry name" value="Xyloglucanase_GH74"/>
</dbReference>
<evidence type="ECO:0000313" key="2">
    <source>
        <dbReference type="EMBL" id="SFF18034.1"/>
    </source>
</evidence>
<dbReference type="CDD" id="cd15482">
    <property type="entry name" value="Sialidase_non-viral"/>
    <property type="match status" value="3"/>
</dbReference>
<dbReference type="RefSeq" id="WP_093919459.1">
    <property type="nucleotide sequence ID" value="NZ_FONW01000003.1"/>
</dbReference>
<keyword evidence="1" id="KW-1133">Transmembrane helix</keyword>
<keyword evidence="1" id="KW-0812">Transmembrane</keyword>
<dbReference type="GO" id="GO:0010411">
    <property type="term" value="P:xyloglucan metabolic process"/>
    <property type="evidence" value="ECO:0007669"/>
    <property type="project" value="TreeGrafter"/>
</dbReference>
<gene>
    <name evidence="2" type="ORF">SAMN05216283_10319</name>
</gene>
<dbReference type="PANTHER" id="PTHR43739">
    <property type="entry name" value="XYLOGLUCANASE (EUROFUNG)"/>
    <property type="match status" value="1"/>
</dbReference>
<protein>
    <recommendedName>
        <fullName evidence="4">Sortilin N-terminal domain-containing protein</fullName>
    </recommendedName>
</protein>
<dbReference type="InterPro" id="IPR015943">
    <property type="entry name" value="WD40/YVTN_repeat-like_dom_sf"/>
</dbReference>
<organism evidence="2 3">
    <name type="scientific">Sunxiuqinia elliptica</name>
    <dbReference type="NCBI Taxonomy" id="655355"/>
    <lineage>
        <taxon>Bacteria</taxon>
        <taxon>Pseudomonadati</taxon>
        <taxon>Bacteroidota</taxon>
        <taxon>Bacteroidia</taxon>
        <taxon>Marinilabiliales</taxon>
        <taxon>Prolixibacteraceae</taxon>
        <taxon>Sunxiuqinia</taxon>
    </lineage>
</organism>
<sequence length="810" mass="90060">MAKDHQIIQVRGYQKILRVLFLIALIPICFYEISSCYSLSSGQRNLGEGADGDWDYVGPGGGGAMFCPTVSPHDPKIALVSCDMTGSFITYNGGQSWRMFNLRGAVNFFVFDPVDSNTIYANSIGLFKSIDKGISWSLVCPSPEEVVGLVSKGDHAQEKIVTKDRTESSVLALAVDPANSEKLFAVFKSDGLTALFISNDGGLHWKKERDLEDGIQNVFIRPLSPINDRTIFVTGKNSVFVRKNGIWKRNSGPSGVNYVTNYSAGFNSKEDKFIIYAISGKGYFNATKELLGIFYSEDGGETWENRQGGLLRLHEEGAAAPEWRSISTCRDNPEVVYVSFNNLTIDKQTEAVGVAKSQDYGQTWELSWIDQFSNGKSFPAANFHGGWLNERFGPGWGENPFAIGIAPTNPNIVYTTDFGRTIKTTDGGKSWQQVYSNKLENGGWRSKGLQVTTGYGIVFDPFDRKHVFLLNTDTGLMKSFDGGESWESATRNNGIPASWINSTYWLVFDPDIAGRVWAVMSGTHDLPRPKMWRTGGIENFKGGILFSENAGRTWTPVSNQLREAAFTNIVIDEDSDPDQRILYACAFGKGVYKSVDGGQSWQLRNKGIRGNEPLAWRIERRKQDGVLFLIQSRRSEDGSIGNEDDGVLYRSDDNAETWQEVKMPSGVNAPTSLIMDAFDSTHFLLSAWGRKSDGKFSPDEGGGIYLSQDEGKTWSNVLVEDQHIHDLSYDPRNKTYYACGFNGSAYRSVDGGRSWTRIKGYNFKWGKRVEIDPNDPNKIFIITFGGGVWHGPANGIRQTIEDIKTPKLAY</sequence>
<dbReference type="InterPro" id="IPR036278">
    <property type="entry name" value="Sialidase_sf"/>
</dbReference>
<accession>A0A1I2GJF2</accession>
<proteinExistence type="predicted"/>
<feature type="transmembrane region" description="Helical" evidence="1">
    <location>
        <begin position="16"/>
        <end position="34"/>
    </location>
</feature>
<dbReference type="SUPFAM" id="SSF50939">
    <property type="entry name" value="Sialidases"/>
    <property type="match status" value="1"/>
</dbReference>
<dbReference type="AlphaFoldDB" id="A0A1I2GJF2"/>
<name>A0A1I2GJF2_9BACT</name>